<evidence type="ECO:0000313" key="2">
    <source>
        <dbReference type="Proteomes" id="UP001153332"/>
    </source>
</evidence>
<reference evidence="1" key="1">
    <citation type="submission" date="2022-12" db="EMBL/GenBank/DDBJ databases">
        <title>Genome Sequence of Lasiodiplodia mahajangana.</title>
        <authorList>
            <person name="Buettner E."/>
        </authorList>
    </citation>
    <scope>NUCLEOTIDE SEQUENCE</scope>
    <source>
        <strain evidence="1">VT137</strain>
    </source>
</reference>
<organism evidence="1 2">
    <name type="scientific">Lasiodiplodia mahajangana</name>
    <dbReference type="NCBI Taxonomy" id="1108764"/>
    <lineage>
        <taxon>Eukaryota</taxon>
        <taxon>Fungi</taxon>
        <taxon>Dikarya</taxon>
        <taxon>Ascomycota</taxon>
        <taxon>Pezizomycotina</taxon>
        <taxon>Dothideomycetes</taxon>
        <taxon>Dothideomycetes incertae sedis</taxon>
        <taxon>Botryosphaeriales</taxon>
        <taxon>Botryosphaeriaceae</taxon>
        <taxon>Lasiodiplodia</taxon>
    </lineage>
</organism>
<gene>
    <name evidence="1" type="ORF">O1611_g6505</name>
</gene>
<protein>
    <submittedName>
        <fullName evidence="1">Uncharacterized protein</fullName>
    </submittedName>
</protein>
<dbReference type="Proteomes" id="UP001153332">
    <property type="component" value="Unassembled WGS sequence"/>
</dbReference>
<accession>A0ACC2JI11</accession>
<evidence type="ECO:0000313" key="1">
    <source>
        <dbReference type="EMBL" id="KAJ8127131.1"/>
    </source>
</evidence>
<sequence>MIWSPWVHVTPRAGADYEACRNSATDCLIPALLQWGAEAYYPERQPTAEEVAYMSPLHHPFRTRVPLFIHAGTTEAFFDAIEEFATEMAKINGNRIRFHRTEFGTHDLILTYDGVGLEAKVESALRDASGFFEQ</sequence>
<name>A0ACC2JI11_9PEZI</name>
<dbReference type="EMBL" id="JAPUUL010001545">
    <property type="protein sequence ID" value="KAJ8127131.1"/>
    <property type="molecule type" value="Genomic_DNA"/>
</dbReference>
<keyword evidence="2" id="KW-1185">Reference proteome</keyword>
<proteinExistence type="predicted"/>
<comment type="caution">
    <text evidence="1">The sequence shown here is derived from an EMBL/GenBank/DDBJ whole genome shotgun (WGS) entry which is preliminary data.</text>
</comment>